<organism evidence="1 2">
    <name type="scientific">Racocetra persica</name>
    <dbReference type="NCBI Taxonomy" id="160502"/>
    <lineage>
        <taxon>Eukaryota</taxon>
        <taxon>Fungi</taxon>
        <taxon>Fungi incertae sedis</taxon>
        <taxon>Mucoromycota</taxon>
        <taxon>Glomeromycotina</taxon>
        <taxon>Glomeromycetes</taxon>
        <taxon>Diversisporales</taxon>
        <taxon>Gigasporaceae</taxon>
        <taxon>Racocetra</taxon>
    </lineage>
</organism>
<gene>
    <name evidence="1" type="ORF">RPERSI_LOCUS11718</name>
</gene>
<evidence type="ECO:0000313" key="2">
    <source>
        <dbReference type="Proteomes" id="UP000789920"/>
    </source>
</evidence>
<feature type="non-terminal residue" evidence="1">
    <location>
        <position position="1"/>
    </location>
</feature>
<keyword evidence="2" id="KW-1185">Reference proteome</keyword>
<sequence length="58" mass="6648">HLFRTYAEESGLARHKMYSLIESIMKNKIVNYYAFRTLNTNKHLLSNISTVDVSASAV</sequence>
<proteinExistence type="predicted"/>
<name>A0ACA9PZ02_9GLOM</name>
<reference evidence="1" key="1">
    <citation type="submission" date="2021-06" db="EMBL/GenBank/DDBJ databases">
        <authorList>
            <person name="Kallberg Y."/>
            <person name="Tangrot J."/>
            <person name="Rosling A."/>
        </authorList>
    </citation>
    <scope>NUCLEOTIDE SEQUENCE</scope>
    <source>
        <strain evidence="1">MA461A</strain>
    </source>
</reference>
<accession>A0ACA9PZ02</accession>
<comment type="caution">
    <text evidence="1">The sequence shown here is derived from an EMBL/GenBank/DDBJ whole genome shotgun (WGS) entry which is preliminary data.</text>
</comment>
<protein>
    <submittedName>
        <fullName evidence="1">29735_t:CDS:1</fullName>
    </submittedName>
</protein>
<dbReference type="EMBL" id="CAJVQC010024397">
    <property type="protein sequence ID" value="CAG8726279.1"/>
    <property type="molecule type" value="Genomic_DNA"/>
</dbReference>
<evidence type="ECO:0000313" key="1">
    <source>
        <dbReference type="EMBL" id="CAG8726279.1"/>
    </source>
</evidence>
<dbReference type="Proteomes" id="UP000789920">
    <property type="component" value="Unassembled WGS sequence"/>
</dbReference>